<reference evidence="1 2" key="1">
    <citation type="submission" date="2016-02" db="EMBL/GenBank/DDBJ databases">
        <title>Genome analysis of coral dinoflagellate symbionts highlights evolutionary adaptations to a symbiotic lifestyle.</title>
        <authorList>
            <person name="Aranda M."/>
            <person name="Li Y."/>
            <person name="Liew Y.J."/>
            <person name="Baumgarten S."/>
            <person name="Simakov O."/>
            <person name="Wilson M."/>
            <person name="Piel J."/>
            <person name="Ashoor H."/>
            <person name="Bougouffa S."/>
            <person name="Bajic V.B."/>
            <person name="Ryu T."/>
            <person name="Ravasi T."/>
            <person name="Bayer T."/>
            <person name="Micklem G."/>
            <person name="Kim H."/>
            <person name="Bhak J."/>
            <person name="Lajeunesse T.C."/>
            <person name="Voolstra C.R."/>
        </authorList>
    </citation>
    <scope>NUCLEOTIDE SEQUENCE [LARGE SCALE GENOMIC DNA]</scope>
    <source>
        <strain evidence="1 2">CCMP2467</strain>
    </source>
</reference>
<proteinExistence type="predicted"/>
<keyword evidence="2" id="KW-1185">Reference proteome</keyword>
<gene>
    <name evidence="1" type="ORF">AK812_SmicGene48061</name>
</gene>
<evidence type="ECO:0000313" key="1">
    <source>
        <dbReference type="EMBL" id="OLP72806.1"/>
    </source>
</evidence>
<comment type="caution">
    <text evidence="1">The sequence shown here is derived from an EMBL/GenBank/DDBJ whole genome shotgun (WGS) entry which is preliminary data.</text>
</comment>
<accession>A0A1Q9BQF1</accession>
<protein>
    <submittedName>
        <fullName evidence="1">Uncharacterized protein</fullName>
    </submittedName>
</protein>
<sequence length="44" mass="4688">DPAVQGLVLKESYLGHEHALAGRVCLLRGGCLRRDPSGPDGNYP</sequence>
<dbReference type="EMBL" id="LSRX01006980">
    <property type="protein sequence ID" value="OLP72806.1"/>
    <property type="molecule type" value="Genomic_DNA"/>
</dbReference>
<dbReference type="Proteomes" id="UP000186817">
    <property type="component" value="Unassembled WGS sequence"/>
</dbReference>
<feature type="non-terminal residue" evidence="1">
    <location>
        <position position="1"/>
    </location>
</feature>
<organism evidence="1 2">
    <name type="scientific">Symbiodinium microadriaticum</name>
    <name type="common">Dinoflagellate</name>
    <name type="synonym">Zooxanthella microadriatica</name>
    <dbReference type="NCBI Taxonomy" id="2951"/>
    <lineage>
        <taxon>Eukaryota</taxon>
        <taxon>Sar</taxon>
        <taxon>Alveolata</taxon>
        <taxon>Dinophyceae</taxon>
        <taxon>Suessiales</taxon>
        <taxon>Symbiodiniaceae</taxon>
        <taxon>Symbiodinium</taxon>
    </lineage>
</organism>
<dbReference type="AlphaFoldDB" id="A0A1Q9BQF1"/>
<name>A0A1Q9BQF1_SYMMI</name>
<evidence type="ECO:0000313" key="2">
    <source>
        <dbReference type="Proteomes" id="UP000186817"/>
    </source>
</evidence>